<evidence type="ECO:0000256" key="1">
    <source>
        <dbReference type="SAM" id="MobiDB-lite"/>
    </source>
</evidence>
<sequence length="148" mass="17231">MAEEIEQEKELTAEENFVKEKVDALLEKIGEGHGEPMQQELAERLEKTVNEFHNESAEILADLKAKSEDQRDELKKLWEHRNEEQPAESTVPEESQVGESSAWEKRLETQEEAVEEKPKGKAKAEEKSEEKPKKKKLGFFKRKKKEKK</sequence>
<dbReference type="AlphaFoldDB" id="B3T5H0"/>
<gene>
    <name evidence="2" type="ORF">ALOHA_HF4000ANIW141I9ctg2g16</name>
</gene>
<proteinExistence type="predicted"/>
<evidence type="ECO:0000313" key="2">
    <source>
        <dbReference type="EMBL" id="ABZ07829.1"/>
    </source>
</evidence>
<feature type="compositionally biased region" description="Basic and acidic residues" evidence="1">
    <location>
        <begin position="102"/>
        <end position="132"/>
    </location>
</feature>
<protein>
    <submittedName>
        <fullName evidence="2">Uncharacterized protein</fullName>
    </submittedName>
</protein>
<accession>B3T5H0</accession>
<feature type="compositionally biased region" description="Basic and acidic residues" evidence="1">
    <location>
        <begin position="60"/>
        <end position="84"/>
    </location>
</feature>
<organism evidence="2">
    <name type="scientific">uncultured marine microorganism HF4000_ANIW141I9</name>
    <dbReference type="NCBI Taxonomy" id="455537"/>
    <lineage>
        <taxon>unclassified sequences</taxon>
        <taxon>environmental samples</taxon>
    </lineage>
</organism>
<reference evidence="2" key="1">
    <citation type="journal article" date="2008" name="ISME J.">
        <title>Genomic patterns of recombination, clonal divergence and environment in marine microbial populations.</title>
        <authorList>
            <person name="Konstantinidis K.T."/>
            <person name="Delong E.F."/>
        </authorList>
    </citation>
    <scope>NUCLEOTIDE SEQUENCE</scope>
</reference>
<feature type="compositionally biased region" description="Basic residues" evidence="1">
    <location>
        <begin position="133"/>
        <end position="148"/>
    </location>
</feature>
<name>B3T5H0_9ZZZZ</name>
<dbReference type="EMBL" id="EU016610">
    <property type="protein sequence ID" value="ABZ07829.1"/>
    <property type="molecule type" value="Genomic_DNA"/>
</dbReference>
<feature type="region of interest" description="Disordered" evidence="1">
    <location>
        <begin position="60"/>
        <end position="148"/>
    </location>
</feature>